<evidence type="ECO:0008006" key="3">
    <source>
        <dbReference type="Google" id="ProtNLM"/>
    </source>
</evidence>
<dbReference type="RefSeq" id="WP_005895616.1">
    <property type="nucleotide sequence ID" value="NZ_CP056021.1"/>
</dbReference>
<proteinExistence type="predicted"/>
<reference evidence="1 2" key="1">
    <citation type="submission" date="2017-06" db="EMBL/GenBank/DDBJ databases">
        <title>Draft genome sequence of Fusobacterium nucleatum subsp. polymorphum KCOM 1274 (=ChDC F309).</title>
        <authorList>
            <person name="Kook J.-K."/>
            <person name="Park S.-N."/>
            <person name="Lim Y.K."/>
            <person name="Roh H."/>
        </authorList>
    </citation>
    <scope>NUCLEOTIDE SEQUENCE [LARGE SCALE GENOMIC DNA]</scope>
    <source>
        <strain evidence="2">KCOM 1274 (ChDC F309)</strain>
    </source>
</reference>
<dbReference type="AlphaFoldDB" id="A0A2C6C9A8"/>
<evidence type="ECO:0000313" key="1">
    <source>
        <dbReference type="EMBL" id="PHI15386.1"/>
    </source>
</evidence>
<sequence length="217" mass="25708">MAIKIELKKNEEKKNTFVDFSFTTFIWGAFVPMFRGDGKGFVKLLLIWLATSGILVLIDNFPYDSIDFDKIPTIKDFIISLLDVKYKYIFLSYYLIIFLLAIISFVVWFFIAKNYNRDYTNKLLNQGYMAAEDDDYALAILKKYGYLEYTNEELRDNNKMELYKNIIETVKKDEKKKLYIFITYIIVIILFNVVPAVIAYTRIGDITYLEFLQNLYK</sequence>
<name>A0A2C6C9A8_FUSNP</name>
<evidence type="ECO:0000313" key="2">
    <source>
        <dbReference type="Proteomes" id="UP000224507"/>
    </source>
</evidence>
<organism evidence="1 2">
    <name type="scientific">Fusobacterium nucleatum subsp. polymorphum</name>
    <name type="common">Fusobacterium polymorphum</name>
    <dbReference type="NCBI Taxonomy" id="76857"/>
    <lineage>
        <taxon>Bacteria</taxon>
        <taxon>Fusobacteriati</taxon>
        <taxon>Fusobacteriota</taxon>
        <taxon>Fusobacteriia</taxon>
        <taxon>Fusobacteriales</taxon>
        <taxon>Fusobacteriaceae</taxon>
        <taxon>Fusobacterium</taxon>
    </lineage>
</organism>
<dbReference type="KEGG" id="fpol:ERS445057_00616"/>
<dbReference type="EMBL" id="NIRO01000005">
    <property type="protein sequence ID" value="PHI15386.1"/>
    <property type="molecule type" value="Genomic_DNA"/>
</dbReference>
<gene>
    <name evidence="1" type="ORF">CBG56_06100</name>
</gene>
<dbReference type="Proteomes" id="UP000224507">
    <property type="component" value="Unassembled WGS sequence"/>
</dbReference>
<accession>A0A2C6C9A8</accession>
<dbReference type="GeneID" id="45634418"/>
<comment type="caution">
    <text evidence="1">The sequence shown here is derived from an EMBL/GenBank/DDBJ whole genome shotgun (WGS) entry which is preliminary data.</text>
</comment>
<protein>
    <recommendedName>
        <fullName evidence="3">HrgC protein</fullName>
    </recommendedName>
</protein>